<gene>
    <name evidence="3" type="ORF">BCR44DRAFT_1223408</name>
</gene>
<comment type="caution">
    <text evidence="3">The sequence shown here is derived from an EMBL/GenBank/DDBJ whole genome shotgun (WGS) entry which is preliminary data.</text>
</comment>
<organism evidence="3 4">
    <name type="scientific">Catenaria anguillulae PL171</name>
    <dbReference type="NCBI Taxonomy" id="765915"/>
    <lineage>
        <taxon>Eukaryota</taxon>
        <taxon>Fungi</taxon>
        <taxon>Fungi incertae sedis</taxon>
        <taxon>Blastocladiomycota</taxon>
        <taxon>Blastocladiomycetes</taxon>
        <taxon>Blastocladiales</taxon>
        <taxon>Catenariaceae</taxon>
        <taxon>Catenaria</taxon>
    </lineage>
</organism>
<accession>A0A1Y2HEM8</accession>
<name>A0A1Y2HEM8_9FUNG</name>
<dbReference type="Proteomes" id="UP000193411">
    <property type="component" value="Unassembled WGS sequence"/>
</dbReference>
<proteinExistence type="predicted"/>
<evidence type="ECO:0000313" key="4">
    <source>
        <dbReference type="Proteomes" id="UP000193411"/>
    </source>
</evidence>
<reference evidence="3 4" key="1">
    <citation type="submission" date="2016-07" db="EMBL/GenBank/DDBJ databases">
        <title>Pervasive Adenine N6-methylation of Active Genes in Fungi.</title>
        <authorList>
            <consortium name="DOE Joint Genome Institute"/>
            <person name="Mondo S.J."/>
            <person name="Dannebaum R.O."/>
            <person name="Kuo R.C."/>
            <person name="Labutti K."/>
            <person name="Haridas S."/>
            <person name="Kuo A."/>
            <person name="Salamov A."/>
            <person name="Ahrendt S.R."/>
            <person name="Lipzen A."/>
            <person name="Sullivan W."/>
            <person name="Andreopoulos W.B."/>
            <person name="Clum A."/>
            <person name="Lindquist E."/>
            <person name="Daum C."/>
            <person name="Ramamoorthy G.K."/>
            <person name="Gryganskyi A."/>
            <person name="Culley D."/>
            <person name="Magnuson J.K."/>
            <person name="James T.Y."/>
            <person name="O'Malley M.A."/>
            <person name="Stajich J.E."/>
            <person name="Spatafora J.W."/>
            <person name="Visel A."/>
            <person name="Grigoriev I.V."/>
        </authorList>
    </citation>
    <scope>NUCLEOTIDE SEQUENCE [LARGE SCALE GENOMIC DNA]</scope>
    <source>
        <strain evidence="3 4">PL171</strain>
    </source>
</reference>
<feature type="region of interest" description="Disordered" evidence="1">
    <location>
        <begin position="820"/>
        <end position="849"/>
    </location>
</feature>
<dbReference type="AlphaFoldDB" id="A0A1Y2HEM8"/>
<keyword evidence="2" id="KW-0472">Membrane</keyword>
<evidence type="ECO:0000256" key="2">
    <source>
        <dbReference type="SAM" id="Phobius"/>
    </source>
</evidence>
<feature type="transmembrane region" description="Helical" evidence="2">
    <location>
        <begin position="851"/>
        <end position="875"/>
    </location>
</feature>
<keyword evidence="2" id="KW-1133">Transmembrane helix</keyword>
<dbReference type="EMBL" id="MCFL01000040">
    <property type="protein sequence ID" value="ORZ32995.1"/>
    <property type="molecule type" value="Genomic_DNA"/>
</dbReference>
<sequence>MLDAEWVTVAAPLQVRITAIESESQYQTQYQTQRTITITRSNDAVPIAQQSTPIQVVGLQDGVAQDVVVSFPACSTINVTQVTLAYNWRLFNAANEVEVDMTTLPNLAGRTTSQVSFGTSTLNYGSYLLRAYVTYASSTVQSNSLIQIVAGDLTANVNGGNYQVVTVSQANTLSVTITDPDSTEARPRTYVISWLACAIDGTACTVQANTATFVVPANTIPSGQGAVYVVLVTDANNANRIAVDGVYLEGTTVVVPKLKPGRFPETPTVSAKDDTIVWVDAFDASTNDEIFGDSYQWSISPRSAVTNVQLTGPTTDPFYIAPAGLFAAGADVTLRCTVTVGSASVSADIRVQFAGLPAGGSLRVLNENTNLANGVGQAFAHTFRLSTTGWNGGAQPYGYSFGFTTSVNNEEEDNFLSFLSSSSSVTGVRFPATATKAWVILTDNVGTEVRVNQTLTITRPTGQTVAQVITAANTQVSTIRATISSSSEAALLQIGALLDFIDFDALPATPSASERAQIIAMQNQANAWLNQIATSRGTVDAGFAARSASMLTNIDLGAVSSDATQLTNTLNLLTSTINGAAVGKGGKAVSADPKVTGQMAGVVDDLLDRTFASQPTTLRRRDDAHSPLRRRQVNTETQLRSSVAGLLQGSVAGDTCRSSGVARTVTSRTGSFLGNVRRISPTANTSGDSARTVGNFVATLPAVGLPAGSCLDSHMVQWRQARNSQVASNKIVSRGVLSVNTYNSGSTTAGPNVSSRLIRYVSNNLLALPANHRADCVQFSGNAWTSTGCTTVSRSGTSVTCDCPLSSSDFAVQAVPVTTGTTTTTSGTTTATGTGTGTPTPTPPAEGGSNAGAIAGGVVGGVVGVGAIGGGLAYMRKRRAG</sequence>
<protein>
    <recommendedName>
        <fullName evidence="5">GPS domain-containing protein</fullName>
    </recommendedName>
</protein>
<keyword evidence="2" id="KW-0812">Transmembrane</keyword>
<evidence type="ECO:0008006" key="5">
    <source>
        <dbReference type="Google" id="ProtNLM"/>
    </source>
</evidence>
<keyword evidence="4" id="KW-1185">Reference proteome</keyword>
<evidence type="ECO:0000256" key="1">
    <source>
        <dbReference type="SAM" id="MobiDB-lite"/>
    </source>
</evidence>
<feature type="region of interest" description="Disordered" evidence="1">
    <location>
        <begin position="614"/>
        <end position="639"/>
    </location>
</feature>
<dbReference type="OrthoDB" id="5599681at2759"/>
<evidence type="ECO:0000313" key="3">
    <source>
        <dbReference type="EMBL" id="ORZ32995.1"/>
    </source>
</evidence>